<evidence type="ECO:0000313" key="3">
    <source>
        <dbReference type="EMBL" id="QAT17375.1"/>
    </source>
</evidence>
<feature type="compositionally biased region" description="Basic and acidic residues" evidence="1">
    <location>
        <begin position="1"/>
        <end position="11"/>
    </location>
</feature>
<dbReference type="NCBIfam" id="TIGR02532">
    <property type="entry name" value="IV_pilin_GFxxxE"/>
    <property type="match status" value="1"/>
</dbReference>
<accession>A0A410P5A0</accession>
<dbReference type="PROSITE" id="PS00409">
    <property type="entry name" value="PROKAR_NTER_METHYL"/>
    <property type="match status" value="1"/>
</dbReference>
<dbReference type="EMBL" id="CP019384">
    <property type="protein sequence ID" value="QAT17375.1"/>
    <property type="molecule type" value="Genomic_DNA"/>
</dbReference>
<feature type="transmembrane region" description="Helical" evidence="2">
    <location>
        <begin position="85"/>
        <end position="108"/>
    </location>
</feature>
<name>A0A410P5A0_VELA1</name>
<reference evidence="3 4" key="1">
    <citation type="submission" date="2017-01" db="EMBL/GenBank/DDBJ databases">
        <title>First insights into the biology of 'candidatus Vampirococcus archaeovorus'.</title>
        <authorList>
            <person name="Kizina J."/>
            <person name="Jordan S."/>
            <person name="Stueber K."/>
            <person name="Reinhardt R."/>
            <person name="Harder J."/>
        </authorList>
    </citation>
    <scope>NUCLEOTIDE SEQUENCE [LARGE SCALE GENOMIC DNA]</scope>
    <source>
        <strain evidence="3 4">LiM</strain>
    </source>
</reference>
<keyword evidence="2" id="KW-0472">Membrane</keyword>
<evidence type="ECO:0000256" key="2">
    <source>
        <dbReference type="SAM" id="Phobius"/>
    </source>
</evidence>
<keyword evidence="2" id="KW-1133">Transmembrane helix</keyword>
<dbReference type="KEGG" id="vai:BU251_06380"/>
<evidence type="ECO:0000313" key="4">
    <source>
        <dbReference type="Proteomes" id="UP000287243"/>
    </source>
</evidence>
<dbReference type="Pfam" id="PF07963">
    <property type="entry name" value="N_methyl"/>
    <property type="match status" value="1"/>
</dbReference>
<gene>
    <name evidence="3" type="ORF">BU251_06380</name>
</gene>
<feature type="region of interest" description="Disordered" evidence="1">
    <location>
        <begin position="1"/>
        <end position="29"/>
    </location>
</feature>
<protein>
    <submittedName>
        <fullName evidence="3">Protein containing Prepilin-type cleavage/methylation</fullName>
    </submittedName>
</protein>
<dbReference type="InterPro" id="IPR012902">
    <property type="entry name" value="N_methyl_site"/>
</dbReference>
<keyword evidence="4" id="KW-1185">Reference proteome</keyword>
<dbReference type="AlphaFoldDB" id="A0A410P5A0"/>
<sequence>MERKDFFDRADSPGSGLEGRGGDERGGAAAVSCVGAGREKRLSSPEKKLRVPGSVSSFLCFLPMSRKKTEASRRYPAGFTLIEVVLALAILAVTLSGLLLTYVSMFVLTDMQRDHALASNSLLARLEEIRAMDFDSIPAAAGPFNLTDYGFPANRSSRGRVEVTTSFSGYPATLTKVRLVASYATRLNRTVGEDRNFNGALDVGEDVNNNSRLDSSAEVVSLVAK</sequence>
<proteinExistence type="predicted"/>
<keyword evidence="2" id="KW-0812">Transmembrane</keyword>
<dbReference type="Proteomes" id="UP000287243">
    <property type="component" value="Chromosome"/>
</dbReference>
<evidence type="ECO:0000256" key="1">
    <source>
        <dbReference type="SAM" id="MobiDB-lite"/>
    </source>
</evidence>
<dbReference type="RefSeq" id="WP_128700199.1">
    <property type="nucleotide sequence ID" value="NZ_CP019384.1"/>
</dbReference>
<organism evidence="3 4">
    <name type="scientific">Velamenicoccus archaeovorus</name>
    <dbReference type="NCBI Taxonomy" id="1930593"/>
    <lineage>
        <taxon>Bacteria</taxon>
        <taxon>Pseudomonadati</taxon>
        <taxon>Candidatus Omnitrophota</taxon>
        <taxon>Candidatus Velamenicoccus</taxon>
    </lineage>
</organism>